<accession>A0A2P6S4A5</accession>
<sequence>MLRNLVCLTNTNRSPPFGVSLFREAQTPINTVSQRLGSPNWSPHQLKTLIVFSLEPSLSDTMSPILICTFLILCLMSTMAVSMRFDLQSGATKCISDEIKSNSMTVGKYSTVNPNEGFPLPDTHKVTVRVTSPNGNNYHHGDLVDTGNFAFTAAETGDYSVCFWVVDHKPPTTVTIDFDWKTGVEAKDWSKVAKKGQIEMMELELKKLFDTVTSIHDEMFYLREREEEMQQLNRATNSKMATFSFLSLVVCLSVAGLQLWHLKMFFERKKLL</sequence>
<evidence type="ECO:0000259" key="9">
    <source>
        <dbReference type="PROSITE" id="PS50866"/>
    </source>
</evidence>
<proteinExistence type="inferred from homology"/>
<protein>
    <recommendedName>
        <fullName evidence="9">GOLD domain-containing protein</fullName>
    </recommendedName>
</protein>
<evidence type="ECO:0000256" key="1">
    <source>
        <dbReference type="ARBA" id="ARBA00004479"/>
    </source>
</evidence>
<dbReference type="EMBL" id="PDCK01000040">
    <property type="protein sequence ID" value="PRQ53513.1"/>
    <property type="molecule type" value="Genomic_DNA"/>
</dbReference>
<dbReference type="STRING" id="74649.A0A2P6S4A5"/>
<evidence type="ECO:0000256" key="6">
    <source>
        <dbReference type="ARBA" id="ARBA00023136"/>
    </source>
</evidence>
<evidence type="ECO:0000313" key="10">
    <source>
        <dbReference type="EMBL" id="PRQ53513.1"/>
    </source>
</evidence>
<dbReference type="InterPro" id="IPR009038">
    <property type="entry name" value="GOLD_dom"/>
</dbReference>
<dbReference type="OrthoDB" id="1929172at2759"/>
<dbReference type="Gramene" id="PRQ53513">
    <property type="protein sequence ID" value="PRQ53513"/>
    <property type="gene ID" value="RchiOBHm_Chr2g0167341"/>
</dbReference>
<dbReference type="PROSITE" id="PS50866">
    <property type="entry name" value="GOLD"/>
    <property type="match status" value="1"/>
</dbReference>
<comment type="caution">
    <text evidence="10">The sequence shown here is derived from an EMBL/GenBank/DDBJ whole genome shotgun (WGS) entry which is preliminary data.</text>
</comment>
<feature type="domain" description="GOLD" evidence="9">
    <location>
        <begin position="92"/>
        <end position="207"/>
    </location>
</feature>
<feature type="transmembrane region" description="Helical" evidence="8">
    <location>
        <begin position="240"/>
        <end position="262"/>
    </location>
</feature>
<dbReference type="AlphaFoldDB" id="A0A2P6S4A5"/>
<gene>
    <name evidence="10" type="ORF">RchiOBHm_Chr2g0167341</name>
</gene>
<reference evidence="10 11" key="1">
    <citation type="journal article" date="2018" name="Nat. Genet.">
        <title>The Rosa genome provides new insights in the design of modern roses.</title>
        <authorList>
            <person name="Bendahmane M."/>
        </authorList>
    </citation>
    <scope>NUCLEOTIDE SEQUENCE [LARGE SCALE GENOMIC DNA]</scope>
    <source>
        <strain evidence="11">cv. Old Blush</strain>
    </source>
</reference>
<dbReference type="OMA" id="YVERSAC"/>
<dbReference type="Proteomes" id="UP000238479">
    <property type="component" value="Chromosome 2"/>
</dbReference>
<dbReference type="PANTHER" id="PTHR22811">
    <property type="entry name" value="TRANSMEMBRANE EMP24 DOMAIN-CONTAINING PROTEIN"/>
    <property type="match status" value="1"/>
</dbReference>
<comment type="subcellular location">
    <subcellularLocation>
        <location evidence="1 7">Membrane</location>
        <topology evidence="1 7">Single-pass type I membrane protein</topology>
    </subcellularLocation>
</comment>
<keyword evidence="5 8" id="KW-1133">Transmembrane helix</keyword>
<evidence type="ECO:0000256" key="8">
    <source>
        <dbReference type="SAM" id="Phobius"/>
    </source>
</evidence>
<keyword evidence="6 8" id="KW-0472">Membrane</keyword>
<evidence type="ECO:0000256" key="4">
    <source>
        <dbReference type="ARBA" id="ARBA00022729"/>
    </source>
</evidence>
<keyword evidence="3 7" id="KW-0812">Transmembrane</keyword>
<dbReference type="SMART" id="SM01190">
    <property type="entry name" value="EMP24_GP25L"/>
    <property type="match status" value="1"/>
</dbReference>
<feature type="transmembrane region" description="Helical" evidence="8">
    <location>
        <begin position="62"/>
        <end position="83"/>
    </location>
</feature>
<keyword evidence="11" id="KW-1185">Reference proteome</keyword>
<evidence type="ECO:0000256" key="7">
    <source>
        <dbReference type="RuleBase" id="RU003827"/>
    </source>
</evidence>
<organism evidence="10 11">
    <name type="scientific">Rosa chinensis</name>
    <name type="common">China rose</name>
    <dbReference type="NCBI Taxonomy" id="74649"/>
    <lineage>
        <taxon>Eukaryota</taxon>
        <taxon>Viridiplantae</taxon>
        <taxon>Streptophyta</taxon>
        <taxon>Embryophyta</taxon>
        <taxon>Tracheophyta</taxon>
        <taxon>Spermatophyta</taxon>
        <taxon>Magnoliopsida</taxon>
        <taxon>eudicotyledons</taxon>
        <taxon>Gunneridae</taxon>
        <taxon>Pentapetalae</taxon>
        <taxon>rosids</taxon>
        <taxon>fabids</taxon>
        <taxon>Rosales</taxon>
        <taxon>Rosaceae</taxon>
        <taxon>Rosoideae</taxon>
        <taxon>Rosoideae incertae sedis</taxon>
        <taxon>Rosa</taxon>
    </lineage>
</organism>
<name>A0A2P6S4A5_ROSCH</name>
<evidence type="ECO:0000256" key="2">
    <source>
        <dbReference type="ARBA" id="ARBA00007104"/>
    </source>
</evidence>
<evidence type="ECO:0000256" key="5">
    <source>
        <dbReference type="ARBA" id="ARBA00022989"/>
    </source>
</evidence>
<dbReference type="GO" id="GO:0016020">
    <property type="term" value="C:membrane"/>
    <property type="evidence" value="ECO:0007669"/>
    <property type="project" value="UniProtKB-SubCell"/>
</dbReference>
<dbReference type="Pfam" id="PF01105">
    <property type="entry name" value="EMP24_GP25L"/>
    <property type="match status" value="1"/>
</dbReference>
<evidence type="ECO:0000256" key="3">
    <source>
        <dbReference type="ARBA" id="ARBA00022692"/>
    </source>
</evidence>
<keyword evidence="4" id="KW-0732">Signal</keyword>
<dbReference type="InterPro" id="IPR015720">
    <property type="entry name" value="Emp24-like"/>
</dbReference>
<evidence type="ECO:0000313" key="11">
    <source>
        <dbReference type="Proteomes" id="UP000238479"/>
    </source>
</evidence>
<comment type="similarity">
    <text evidence="2 7">Belongs to the EMP24/GP25L family.</text>
</comment>